<sequence>MVGIAANADSKKITIYGHGLSVAQAFALAPGIRLEPDTPAFSLDSTVDGCASFSDYAAVVQGRDLATFCSLSRRKVTQNNLPETRGTLCGCFTC</sequence>
<keyword evidence="2" id="KW-1185">Reference proteome</keyword>
<protein>
    <submittedName>
        <fullName evidence="1">Uncharacterized protein</fullName>
    </submittedName>
</protein>
<evidence type="ECO:0000313" key="1">
    <source>
        <dbReference type="EMBL" id="GAA3725379.1"/>
    </source>
</evidence>
<name>A0ABP7EY03_9SPHN</name>
<proteinExistence type="predicted"/>
<comment type="caution">
    <text evidence="1">The sequence shown here is derived from an EMBL/GenBank/DDBJ whole genome shotgun (WGS) entry which is preliminary data.</text>
</comment>
<dbReference type="RefSeq" id="WP_344694839.1">
    <property type="nucleotide sequence ID" value="NZ_BAABBF010000016.1"/>
</dbReference>
<reference evidence="2" key="1">
    <citation type="journal article" date="2019" name="Int. J. Syst. Evol. Microbiol.">
        <title>The Global Catalogue of Microorganisms (GCM) 10K type strain sequencing project: providing services to taxonomists for standard genome sequencing and annotation.</title>
        <authorList>
            <consortium name="The Broad Institute Genomics Platform"/>
            <consortium name="The Broad Institute Genome Sequencing Center for Infectious Disease"/>
            <person name="Wu L."/>
            <person name="Ma J."/>
        </authorList>
    </citation>
    <scope>NUCLEOTIDE SEQUENCE [LARGE SCALE GENOMIC DNA]</scope>
    <source>
        <strain evidence="2">JCM 17498</strain>
    </source>
</reference>
<dbReference type="EMBL" id="BAABBF010000016">
    <property type="protein sequence ID" value="GAA3725379.1"/>
    <property type="molecule type" value="Genomic_DNA"/>
</dbReference>
<accession>A0ABP7EY03</accession>
<gene>
    <name evidence="1" type="ORF">GCM10022268_36590</name>
</gene>
<organism evidence="1 2">
    <name type="scientific">Sphingomonas cynarae</name>
    <dbReference type="NCBI Taxonomy" id="930197"/>
    <lineage>
        <taxon>Bacteria</taxon>
        <taxon>Pseudomonadati</taxon>
        <taxon>Pseudomonadota</taxon>
        <taxon>Alphaproteobacteria</taxon>
        <taxon>Sphingomonadales</taxon>
        <taxon>Sphingomonadaceae</taxon>
        <taxon>Sphingomonas</taxon>
    </lineage>
</organism>
<dbReference type="Proteomes" id="UP001500523">
    <property type="component" value="Unassembled WGS sequence"/>
</dbReference>
<evidence type="ECO:0000313" key="2">
    <source>
        <dbReference type="Proteomes" id="UP001500523"/>
    </source>
</evidence>